<proteinExistence type="predicted"/>
<reference evidence="2 3" key="1">
    <citation type="submission" date="2023-07" db="EMBL/GenBank/DDBJ databases">
        <title>Sequencing the genomes of 1000 actinobacteria strains.</title>
        <authorList>
            <person name="Klenk H.-P."/>
        </authorList>
    </citation>
    <scope>NUCLEOTIDE SEQUENCE [LARGE SCALE GENOMIC DNA]</scope>
    <source>
        <strain evidence="2 3">DSM 44109</strain>
    </source>
</reference>
<organism evidence="2 3">
    <name type="scientific">Streptosporangium brasiliense</name>
    <dbReference type="NCBI Taxonomy" id="47480"/>
    <lineage>
        <taxon>Bacteria</taxon>
        <taxon>Bacillati</taxon>
        <taxon>Actinomycetota</taxon>
        <taxon>Actinomycetes</taxon>
        <taxon>Streptosporangiales</taxon>
        <taxon>Streptosporangiaceae</taxon>
        <taxon>Streptosporangium</taxon>
    </lineage>
</organism>
<dbReference type="RefSeq" id="WP_306873384.1">
    <property type="nucleotide sequence ID" value="NZ_JAUSRB010000002.1"/>
</dbReference>
<dbReference type="EMBL" id="JAUSRB010000002">
    <property type="protein sequence ID" value="MDP9869449.1"/>
    <property type="molecule type" value="Genomic_DNA"/>
</dbReference>
<evidence type="ECO:0000256" key="1">
    <source>
        <dbReference type="SAM" id="MobiDB-lite"/>
    </source>
</evidence>
<protein>
    <submittedName>
        <fullName evidence="2">Mrp family chromosome partitioning ATPase</fullName>
    </submittedName>
</protein>
<feature type="region of interest" description="Disordered" evidence="1">
    <location>
        <begin position="1"/>
        <end position="22"/>
    </location>
</feature>
<name>A0ABT9RL40_9ACTN</name>
<gene>
    <name evidence="2" type="ORF">J2S55_008715</name>
</gene>
<accession>A0ABT9RL40</accession>
<dbReference type="Proteomes" id="UP001230426">
    <property type="component" value="Unassembled WGS sequence"/>
</dbReference>
<evidence type="ECO:0000313" key="3">
    <source>
        <dbReference type="Proteomes" id="UP001230426"/>
    </source>
</evidence>
<comment type="caution">
    <text evidence="2">The sequence shown here is derived from an EMBL/GenBank/DDBJ whole genome shotgun (WGS) entry which is preliminary data.</text>
</comment>
<evidence type="ECO:0000313" key="2">
    <source>
        <dbReference type="EMBL" id="MDP9869449.1"/>
    </source>
</evidence>
<keyword evidence="3" id="KW-1185">Reference proteome</keyword>
<sequence>MPIDLPRRTVSPPPPRGAPASAAQLAAALAALGMYDGTGTDTGHAAEAARLGGDAPYRMHLADVIGNLDVLLGMLIGLSGLLDDG</sequence>